<dbReference type="Gene3D" id="1.20.1280.50">
    <property type="match status" value="1"/>
</dbReference>
<protein>
    <recommendedName>
        <fullName evidence="1">F-box domain-containing protein</fullName>
    </recommendedName>
</protein>
<name>A0A0D7AX32_9AGAR</name>
<dbReference type="Proteomes" id="UP000054007">
    <property type="component" value="Unassembled WGS sequence"/>
</dbReference>
<reference evidence="2 3" key="1">
    <citation type="journal article" date="2015" name="Fungal Genet. Biol.">
        <title>Evolution of novel wood decay mechanisms in Agaricales revealed by the genome sequences of Fistulina hepatica and Cylindrobasidium torrendii.</title>
        <authorList>
            <person name="Floudas D."/>
            <person name="Held B.W."/>
            <person name="Riley R."/>
            <person name="Nagy L.G."/>
            <person name="Koehler G."/>
            <person name="Ransdell A.S."/>
            <person name="Younus H."/>
            <person name="Chow J."/>
            <person name="Chiniquy J."/>
            <person name="Lipzen A."/>
            <person name="Tritt A."/>
            <person name="Sun H."/>
            <person name="Haridas S."/>
            <person name="LaButti K."/>
            <person name="Ohm R.A."/>
            <person name="Kues U."/>
            <person name="Blanchette R.A."/>
            <person name="Grigoriev I.V."/>
            <person name="Minto R.E."/>
            <person name="Hibbett D.S."/>
        </authorList>
    </citation>
    <scope>NUCLEOTIDE SEQUENCE [LARGE SCALE GENOMIC DNA]</scope>
    <source>
        <strain evidence="2 3">FP15055 ss-10</strain>
    </source>
</reference>
<evidence type="ECO:0000313" key="2">
    <source>
        <dbReference type="EMBL" id="KIY61841.1"/>
    </source>
</evidence>
<dbReference type="OrthoDB" id="3357519at2759"/>
<keyword evidence="3" id="KW-1185">Reference proteome</keyword>
<dbReference type="InterPro" id="IPR032675">
    <property type="entry name" value="LRR_dom_sf"/>
</dbReference>
<dbReference type="AlphaFoldDB" id="A0A0D7AX32"/>
<organism evidence="2 3">
    <name type="scientific">Cylindrobasidium torrendii FP15055 ss-10</name>
    <dbReference type="NCBI Taxonomy" id="1314674"/>
    <lineage>
        <taxon>Eukaryota</taxon>
        <taxon>Fungi</taxon>
        <taxon>Dikarya</taxon>
        <taxon>Basidiomycota</taxon>
        <taxon>Agaricomycotina</taxon>
        <taxon>Agaricomycetes</taxon>
        <taxon>Agaricomycetidae</taxon>
        <taxon>Agaricales</taxon>
        <taxon>Marasmiineae</taxon>
        <taxon>Physalacriaceae</taxon>
        <taxon>Cylindrobasidium</taxon>
    </lineage>
</organism>
<dbReference type="EMBL" id="KN880862">
    <property type="protein sequence ID" value="KIY61841.1"/>
    <property type="molecule type" value="Genomic_DNA"/>
</dbReference>
<dbReference type="InterPro" id="IPR001810">
    <property type="entry name" value="F-box_dom"/>
</dbReference>
<feature type="domain" description="F-box" evidence="1">
    <location>
        <begin position="97"/>
        <end position="154"/>
    </location>
</feature>
<evidence type="ECO:0000313" key="3">
    <source>
        <dbReference type="Proteomes" id="UP000054007"/>
    </source>
</evidence>
<dbReference type="Gene3D" id="3.80.10.10">
    <property type="entry name" value="Ribonuclease Inhibitor"/>
    <property type="match status" value="1"/>
</dbReference>
<gene>
    <name evidence="2" type="ORF">CYLTODRAFT_447509</name>
</gene>
<proteinExistence type="predicted"/>
<dbReference type="Pfam" id="PF12937">
    <property type="entry name" value="F-box-like"/>
    <property type="match status" value="1"/>
</dbReference>
<accession>A0A0D7AX32</accession>
<evidence type="ECO:0000259" key="1">
    <source>
        <dbReference type="Pfam" id="PF12937"/>
    </source>
</evidence>
<sequence length="591" mass="65566">MTCKNPCCSSLSLPLSSKPSPYAHLLHQAVNRNPAACDDQAIRSSIRDFIGALESELGTCDEQISYVETILSSLRAQRDKIADSIREHRAVVGAVHDIPTEILLKIFDYYLDDCNGCDASIYGGRSGPGTLADVCKRWKEVAEATPSLWANLTLPSAWSWLFDRRSLVKRAIRCSASNLLTLSIDLTNKFYGKANPLPLLSSQSARWRALHMTTTDSGLQQMRSLTQLDELQEVWLSLTGKPNRTADIARALRIFNHASIPKVHLLRIDSETIEPENAQEDYGGSETFFLRFDPLQSPNFPFASLTHVDIQASFGDSGGLMALLALCTNIQDLNLIKSAEQVDDEHSTNHIVLNCLTTLVVDEMDWVLPCITCPRIHNMTVTAAASDHILQFLRNNQNIDLDSATFTAVNTHPDHGHDWMEILRLLPTVRSLTFEFLLGTSTAMDAVDSDHVPSRVFNTLSGRADACSLLKELNVIFVPGNYDLDTRPPFNLDGNGLDSVLQSRKTTLSKVSVCCEGWADDSWEQVIMISALREEAVRSSLYEMLAGLRDQVEVVFMSTVSAGLGLPDIEDDYFEIPTELKPSSEEEISEE</sequence>